<protein>
    <submittedName>
        <fullName evidence="1">Uncharacterized protein</fullName>
    </submittedName>
</protein>
<dbReference type="KEGG" id="dog:HP555_12355"/>
<gene>
    <name evidence="1" type="ORF">HP555_12355</name>
</gene>
<dbReference type="SUPFAM" id="SSF56935">
    <property type="entry name" value="Porins"/>
    <property type="match status" value="1"/>
</dbReference>
<proteinExistence type="predicted"/>
<accession>A0A7T5VEV6</accession>
<reference evidence="1 2" key="1">
    <citation type="submission" date="2020-05" db="EMBL/GenBank/DDBJ databases">
        <title>Complete genome of Desulfobulbus oligotrophicus.</title>
        <authorList>
            <person name="Podar M."/>
        </authorList>
    </citation>
    <scope>NUCLEOTIDE SEQUENCE [LARGE SCALE GENOMIC DNA]</scope>
    <source>
        <strain evidence="1 2">Prop6</strain>
    </source>
</reference>
<evidence type="ECO:0000313" key="1">
    <source>
        <dbReference type="EMBL" id="QQG66604.1"/>
    </source>
</evidence>
<evidence type="ECO:0000313" key="2">
    <source>
        <dbReference type="Proteomes" id="UP000596092"/>
    </source>
</evidence>
<dbReference type="Proteomes" id="UP000596092">
    <property type="component" value="Chromosome"/>
</dbReference>
<organism evidence="1 2">
    <name type="scientific">Desulfobulbus oligotrophicus</name>
    <dbReference type="NCBI Taxonomy" id="1909699"/>
    <lineage>
        <taxon>Bacteria</taxon>
        <taxon>Pseudomonadati</taxon>
        <taxon>Thermodesulfobacteriota</taxon>
        <taxon>Desulfobulbia</taxon>
        <taxon>Desulfobulbales</taxon>
        <taxon>Desulfobulbaceae</taxon>
        <taxon>Desulfobulbus</taxon>
    </lineage>
</organism>
<dbReference type="RefSeq" id="WP_199262884.1">
    <property type="nucleotide sequence ID" value="NZ_CP054140.1"/>
</dbReference>
<name>A0A7T5VEV6_9BACT</name>
<dbReference type="AlphaFoldDB" id="A0A7T5VEV6"/>
<keyword evidence="2" id="KW-1185">Reference proteome</keyword>
<sequence length="416" mass="46337">MNRSQTLILVVLLFAGLVISPTARAVDFSYSAFGTIGAAISDEPIRYQRDIDDSGTFMRDSLLGGRLDAKFNEQWAASSQVTLAASDKEDDRIRPQLKWTMVSYRPANDWLIRVGRLSLGGLLHQQNLDVGVTYDMARLPREVYLLSSDYDFDGVSVTKTWNIGDYELALDGSFGMQKRYYRVFQEGTDRPSYYSADVTGGGLVATLKDYDHTTFRFGWHITDIDPNTTEGMLARYNFMPLGGGQYTLNPVNPFGYRSTFTVNTLFLGVEFPLGDFLVTCEGTAVLPNSVESAPENYAGYVSLSRKFDKWTPYITYAKIWSNGLDTWRRVKGATNPYLPGSPQALIADAYLADVASVIAVFDQSSVMLGTSYAITPQQKIKAEVMTTHIGERSAMFDGTLTHENVTTFSLSYNFAF</sequence>
<dbReference type="EMBL" id="CP054140">
    <property type="protein sequence ID" value="QQG66604.1"/>
    <property type="molecule type" value="Genomic_DNA"/>
</dbReference>